<evidence type="ECO:0000313" key="1">
    <source>
        <dbReference type="EMBL" id="SAL82436.1"/>
    </source>
</evidence>
<protein>
    <submittedName>
        <fullName evidence="1">Uncharacterized protein</fullName>
    </submittedName>
</protein>
<evidence type="ECO:0000313" key="2">
    <source>
        <dbReference type="Proteomes" id="UP000055019"/>
    </source>
</evidence>
<dbReference type="Proteomes" id="UP000055019">
    <property type="component" value="Unassembled WGS sequence"/>
</dbReference>
<dbReference type="AlphaFoldDB" id="A0A158KMR8"/>
<dbReference type="EMBL" id="FCOM02000041">
    <property type="protein sequence ID" value="SAL82436.1"/>
    <property type="molecule type" value="Genomic_DNA"/>
</dbReference>
<gene>
    <name evidence="1" type="ORF">AWB74_06270</name>
</gene>
<proteinExistence type="predicted"/>
<name>A0A158KMR8_9BURK</name>
<sequence length="39" mass="4265">MAQAFLGLVEFTVTGRCAVYCNDGFSMIEQFVFAVTGQI</sequence>
<organism evidence="1 2">
    <name type="scientific">Caballeronia arvi</name>
    <dbReference type="NCBI Taxonomy" id="1777135"/>
    <lineage>
        <taxon>Bacteria</taxon>
        <taxon>Pseudomonadati</taxon>
        <taxon>Pseudomonadota</taxon>
        <taxon>Betaproteobacteria</taxon>
        <taxon>Burkholderiales</taxon>
        <taxon>Burkholderiaceae</taxon>
        <taxon>Caballeronia</taxon>
    </lineage>
</organism>
<comment type="caution">
    <text evidence="1">The sequence shown here is derived from an EMBL/GenBank/DDBJ whole genome shotgun (WGS) entry which is preliminary data.</text>
</comment>
<keyword evidence="2" id="KW-1185">Reference proteome</keyword>
<accession>A0A158KMR8</accession>
<reference evidence="1" key="1">
    <citation type="submission" date="2016-01" db="EMBL/GenBank/DDBJ databases">
        <authorList>
            <person name="Peeters C."/>
        </authorList>
    </citation>
    <scope>NUCLEOTIDE SEQUENCE [LARGE SCALE GENOMIC DNA]</scope>
    <source>
        <strain evidence="1">LMG 29317</strain>
    </source>
</reference>